<dbReference type="Pfam" id="PF08867">
    <property type="entry name" value="FRG"/>
    <property type="match status" value="1"/>
</dbReference>
<gene>
    <name evidence="2" type="ORF">DWW10_04065</name>
</gene>
<reference evidence="2 3" key="1">
    <citation type="submission" date="2018-08" db="EMBL/GenBank/DDBJ databases">
        <title>A genome reference for cultivated species of the human gut microbiota.</title>
        <authorList>
            <person name="Zou Y."/>
            <person name="Xue W."/>
            <person name="Luo G."/>
        </authorList>
    </citation>
    <scope>NUCLEOTIDE SEQUENCE [LARGE SCALE GENOMIC DNA]</scope>
    <source>
        <strain evidence="2 3">AF14-32</strain>
    </source>
</reference>
<dbReference type="Proteomes" id="UP000283850">
    <property type="component" value="Unassembled WGS sequence"/>
</dbReference>
<organism evidence="2 3">
    <name type="scientific">Bacteroides intestinalis</name>
    <dbReference type="NCBI Taxonomy" id="329854"/>
    <lineage>
        <taxon>Bacteria</taxon>
        <taxon>Pseudomonadati</taxon>
        <taxon>Bacteroidota</taxon>
        <taxon>Bacteroidia</taxon>
        <taxon>Bacteroidales</taxon>
        <taxon>Bacteroidaceae</taxon>
        <taxon>Bacteroides</taxon>
    </lineage>
</organism>
<evidence type="ECO:0000313" key="3">
    <source>
        <dbReference type="Proteomes" id="UP000283850"/>
    </source>
</evidence>
<accession>A0A412YIM6</accession>
<comment type="caution">
    <text evidence="2">The sequence shown here is derived from an EMBL/GenBank/DDBJ whole genome shotgun (WGS) entry which is preliminary data.</text>
</comment>
<dbReference type="InterPro" id="IPR014966">
    <property type="entry name" value="FRG-dom"/>
</dbReference>
<evidence type="ECO:0000313" key="2">
    <source>
        <dbReference type="EMBL" id="RGV57235.1"/>
    </source>
</evidence>
<proteinExistence type="predicted"/>
<feature type="domain" description="FRG" evidence="1">
    <location>
        <begin position="39"/>
        <end position="141"/>
    </location>
</feature>
<dbReference type="RefSeq" id="WP_118420884.1">
    <property type="nucleotide sequence ID" value="NZ_QRZF01000002.1"/>
</dbReference>
<dbReference type="EMBL" id="QRZF01000002">
    <property type="protein sequence ID" value="RGV57235.1"/>
    <property type="molecule type" value="Genomic_DNA"/>
</dbReference>
<protein>
    <submittedName>
        <fullName evidence="2">FRG domain-containing protein</fullName>
    </submittedName>
</protein>
<dbReference type="AlphaFoldDB" id="A0A412YIM6"/>
<name>A0A412YIM6_9BACE</name>
<sequence length="400" mass="45745">MDNTQIVLDIQDNFHKISSLSEYINEITDFRERILNEGKSETLYFRGQSDSSWDIRPSIFRNSLVSAESKIIQTAMARVPHEFKECSSSFEELTKLQHYGLPTRLLDVTMNPLVALYFACSSSEITKDKDSNDVCCDGIVYICQGYEEHEKSLKAKILSSLAKMNITSGTTLRNLKDRLDIKENYAPESFIDLIQDSIFVMPSYSNTRLIRQSGAFLITGAIKIIIDENDIWNSKVSKSIRNLNDEIDKNHILISGDAKYSILDELDFVNINESTLFPELEHQMSHIKRVGSKWVTSDSDFFVKYEHQSKVDDISKVNPKKEVSEEMIQTILNKNIVVKKAKPEIKNIILDIITFPDWDTKENIRNILVMKIKRQLKSSGCTNAKNVANAVVNELINKIQ</sequence>
<evidence type="ECO:0000259" key="1">
    <source>
        <dbReference type="SMART" id="SM00901"/>
    </source>
</evidence>
<dbReference type="SMART" id="SM00901">
    <property type="entry name" value="FRG"/>
    <property type="match status" value="1"/>
</dbReference>